<proteinExistence type="inferred from homology"/>
<accession>A0A251RKY5</accession>
<dbReference type="Gramene" id="mRNA:HanXRQr2_Chr01g0043261">
    <property type="protein sequence ID" value="CDS:HanXRQr2_Chr01g0043261.1"/>
    <property type="gene ID" value="HanXRQr2_Chr01g0043261"/>
</dbReference>
<keyword evidence="4 7" id="KW-1133">Transmembrane helix</keyword>
<comment type="similarity">
    <text evidence="6">Belongs to the major facilitator superfamily. Phosphate:H(+) symporter (TC 2.A.1.9) family.</text>
</comment>
<evidence type="ECO:0000256" key="4">
    <source>
        <dbReference type="ARBA" id="ARBA00022989"/>
    </source>
</evidence>
<organism evidence="9 10">
    <name type="scientific">Helianthus annuus</name>
    <name type="common">Common sunflower</name>
    <dbReference type="NCBI Taxonomy" id="4232"/>
    <lineage>
        <taxon>Eukaryota</taxon>
        <taxon>Viridiplantae</taxon>
        <taxon>Streptophyta</taxon>
        <taxon>Embryophyta</taxon>
        <taxon>Tracheophyta</taxon>
        <taxon>Spermatophyta</taxon>
        <taxon>Magnoliopsida</taxon>
        <taxon>eudicotyledons</taxon>
        <taxon>Gunneridae</taxon>
        <taxon>Pentapetalae</taxon>
        <taxon>asterids</taxon>
        <taxon>campanulids</taxon>
        <taxon>Asterales</taxon>
        <taxon>Asteraceae</taxon>
        <taxon>Asteroideae</taxon>
        <taxon>Heliantheae alliance</taxon>
        <taxon>Heliantheae</taxon>
        <taxon>Helianthus</taxon>
    </lineage>
</organism>
<gene>
    <name evidence="9" type="ORF">HannXRQ_Chr17g0533061</name>
    <name evidence="8" type="ORF">HanXRQr2_Chr01g0043261</name>
</gene>
<feature type="transmembrane region" description="Helical" evidence="7">
    <location>
        <begin position="51"/>
        <end position="72"/>
    </location>
</feature>
<feature type="transmembrane region" description="Helical" evidence="7">
    <location>
        <begin position="12"/>
        <end position="31"/>
    </location>
</feature>
<evidence type="ECO:0000313" key="10">
    <source>
        <dbReference type="Proteomes" id="UP000215914"/>
    </source>
</evidence>
<evidence type="ECO:0000256" key="2">
    <source>
        <dbReference type="ARBA" id="ARBA00005982"/>
    </source>
</evidence>
<dbReference type="EMBL" id="MNCJ02000316">
    <property type="protein sequence ID" value="KAF5823898.1"/>
    <property type="molecule type" value="Genomic_DNA"/>
</dbReference>
<dbReference type="GO" id="GO:0016020">
    <property type="term" value="C:membrane"/>
    <property type="evidence" value="ECO:0007669"/>
    <property type="project" value="UniProtKB-SubCell"/>
</dbReference>
<sequence length="144" mass="16037">MNRNITSRFEIPAAPFTLFMLSSITIWIPFYDRILVPFLAKLTHEPRGLNPKIRMGAGMILSIIAMVVSAIMETIRRDLANSKTLVDMSAMWLVPQFVLLGLTEAFNGIGQLEFYYSELPNSMASLVMVMFTVSMAVASLVASL</sequence>
<dbReference type="AlphaFoldDB" id="A0A251RKY5"/>
<keyword evidence="10" id="KW-1185">Reference proteome</keyword>
<comment type="subcellular location">
    <subcellularLocation>
        <location evidence="1">Membrane</location>
        <topology evidence="1">Multi-pass membrane protein</topology>
    </subcellularLocation>
</comment>
<reference evidence="9" key="2">
    <citation type="submission" date="2017-02" db="EMBL/GenBank/DDBJ databases">
        <title>Sunflower complete genome.</title>
        <authorList>
            <person name="Langlade N."/>
            <person name="Munos S."/>
        </authorList>
    </citation>
    <scope>NUCLEOTIDE SEQUENCE [LARGE SCALE GENOMIC DNA]</scope>
    <source>
        <tissue evidence="9">Leaves</tissue>
    </source>
</reference>
<dbReference type="Pfam" id="PF00854">
    <property type="entry name" value="PTR2"/>
    <property type="match status" value="1"/>
</dbReference>
<evidence type="ECO:0000256" key="7">
    <source>
        <dbReference type="SAM" id="Phobius"/>
    </source>
</evidence>
<feature type="transmembrane region" description="Helical" evidence="7">
    <location>
        <begin position="84"/>
        <end position="103"/>
    </location>
</feature>
<evidence type="ECO:0000313" key="8">
    <source>
        <dbReference type="EMBL" id="KAF5823898.1"/>
    </source>
</evidence>
<evidence type="ECO:0000313" key="9">
    <source>
        <dbReference type="EMBL" id="OTF84801.1"/>
    </source>
</evidence>
<dbReference type="PANTHER" id="PTHR11654">
    <property type="entry name" value="OLIGOPEPTIDE TRANSPORTER-RELATED"/>
    <property type="match status" value="1"/>
</dbReference>
<evidence type="ECO:0000256" key="5">
    <source>
        <dbReference type="ARBA" id="ARBA00023136"/>
    </source>
</evidence>
<dbReference type="OrthoDB" id="8904098at2759"/>
<dbReference type="OMA" id="AIMSGWA"/>
<protein>
    <submittedName>
        <fullName evidence="8 9">Proton-dependent oligopeptide transporter family</fullName>
    </submittedName>
</protein>
<comment type="similarity">
    <text evidence="2">Belongs to the major facilitator superfamily. Proton-dependent oligopeptide transporter (POT/PTR) (TC 2.A.17) family.</text>
</comment>
<dbReference type="GO" id="GO:0022857">
    <property type="term" value="F:transmembrane transporter activity"/>
    <property type="evidence" value="ECO:0007669"/>
    <property type="project" value="InterPro"/>
</dbReference>
<dbReference type="Gene3D" id="1.20.1250.20">
    <property type="entry name" value="MFS general substrate transporter like domains"/>
    <property type="match status" value="1"/>
</dbReference>
<dbReference type="InterPro" id="IPR036259">
    <property type="entry name" value="MFS_trans_sf"/>
</dbReference>
<keyword evidence="5 7" id="KW-0472">Membrane</keyword>
<feature type="transmembrane region" description="Helical" evidence="7">
    <location>
        <begin position="123"/>
        <end position="142"/>
    </location>
</feature>
<evidence type="ECO:0000256" key="6">
    <source>
        <dbReference type="ARBA" id="ARBA00044504"/>
    </source>
</evidence>
<name>A0A251RKY5_HELAN</name>
<reference evidence="8 10" key="1">
    <citation type="journal article" date="2017" name="Nature">
        <title>The sunflower genome provides insights into oil metabolism, flowering and Asterid evolution.</title>
        <authorList>
            <person name="Badouin H."/>
            <person name="Gouzy J."/>
            <person name="Grassa C.J."/>
            <person name="Murat F."/>
            <person name="Staton S.E."/>
            <person name="Cottret L."/>
            <person name="Lelandais-Briere C."/>
            <person name="Owens G.L."/>
            <person name="Carrere S."/>
            <person name="Mayjonade B."/>
            <person name="Legrand L."/>
            <person name="Gill N."/>
            <person name="Kane N.C."/>
            <person name="Bowers J.E."/>
            <person name="Hubner S."/>
            <person name="Bellec A."/>
            <person name="Berard A."/>
            <person name="Berges H."/>
            <person name="Blanchet N."/>
            <person name="Boniface M.C."/>
            <person name="Brunel D."/>
            <person name="Catrice O."/>
            <person name="Chaidir N."/>
            <person name="Claudel C."/>
            <person name="Donnadieu C."/>
            <person name="Faraut T."/>
            <person name="Fievet G."/>
            <person name="Helmstetter N."/>
            <person name="King M."/>
            <person name="Knapp S.J."/>
            <person name="Lai Z."/>
            <person name="Le Paslier M.C."/>
            <person name="Lippi Y."/>
            <person name="Lorenzon L."/>
            <person name="Mandel J.R."/>
            <person name="Marage G."/>
            <person name="Marchand G."/>
            <person name="Marquand E."/>
            <person name="Bret-Mestries E."/>
            <person name="Morien E."/>
            <person name="Nambeesan S."/>
            <person name="Nguyen T."/>
            <person name="Pegot-Espagnet P."/>
            <person name="Pouilly N."/>
            <person name="Raftis F."/>
            <person name="Sallet E."/>
            <person name="Schiex T."/>
            <person name="Thomas J."/>
            <person name="Vandecasteele C."/>
            <person name="Vares D."/>
            <person name="Vear F."/>
            <person name="Vautrin S."/>
            <person name="Crespi M."/>
            <person name="Mangin B."/>
            <person name="Burke J.M."/>
            <person name="Salse J."/>
            <person name="Munos S."/>
            <person name="Vincourt P."/>
            <person name="Rieseberg L.H."/>
            <person name="Langlade N.B."/>
        </authorList>
    </citation>
    <scope>NUCLEOTIDE SEQUENCE [LARGE SCALE GENOMIC DNA]</scope>
    <source>
        <strain evidence="10">cv. SF193</strain>
        <tissue evidence="8">Leaves</tissue>
    </source>
</reference>
<dbReference type="InterPro" id="IPR000109">
    <property type="entry name" value="POT_fam"/>
</dbReference>
<evidence type="ECO:0000256" key="1">
    <source>
        <dbReference type="ARBA" id="ARBA00004141"/>
    </source>
</evidence>
<dbReference type="EMBL" id="CM007906">
    <property type="protein sequence ID" value="OTF84801.1"/>
    <property type="molecule type" value="Genomic_DNA"/>
</dbReference>
<keyword evidence="3 7" id="KW-0812">Transmembrane</keyword>
<dbReference type="InParanoid" id="A0A251RKY5"/>
<dbReference type="Proteomes" id="UP000215914">
    <property type="component" value="Chromosome 17"/>
</dbReference>
<reference evidence="8" key="3">
    <citation type="submission" date="2020-06" db="EMBL/GenBank/DDBJ databases">
        <title>Helianthus annuus Genome sequencing and assembly Release 2.</title>
        <authorList>
            <person name="Gouzy J."/>
            <person name="Langlade N."/>
            <person name="Munos S."/>
        </authorList>
    </citation>
    <scope>NUCLEOTIDE SEQUENCE</scope>
    <source>
        <tissue evidence="8">Leaves</tissue>
    </source>
</reference>
<evidence type="ECO:0000256" key="3">
    <source>
        <dbReference type="ARBA" id="ARBA00022692"/>
    </source>
</evidence>